<proteinExistence type="predicted"/>
<evidence type="ECO:0000256" key="1">
    <source>
        <dbReference type="SAM" id="SignalP"/>
    </source>
</evidence>
<keyword evidence="1" id="KW-0732">Signal</keyword>
<accession>A0A2C9UVW1</accession>
<dbReference type="EMBL" id="CM004398">
    <property type="protein sequence ID" value="OAY35118.1"/>
    <property type="molecule type" value="Genomic_DNA"/>
</dbReference>
<feature type="chain" id="PRO_5012157785" evidence="1">
    <location>
        <begin position="26"/>
        <end position="102"/>
    </location>
</feature>
<gene>
    <name evidence="2" type="ORF">MANES_12G073800</name>
</gene>
<name>A0A2C9UVW1_MANES</name>
<feature type="signal peptide" evidence="1">
    <location>
        <begin position="1"/>
        <end position="25"/>
    </location>
</feature>
<reference evidence="2" key="1">
    <citation type="submission" date="2016-02" db="EMBL/GenBank/DDBJ databases">
        <title>WGS assembly of Manihot esculenta.</title>
        <authorList>
            <person name="Bredeson J.V."/>
            <person name="Prochnik S.E."/>
            <person name="Lyons J.B."/>
            <person name="Schmutz J."/>
            <person name="Grimwood J."/>
            <person name="Vrebalov J."/>
            <person name="Bart R.S."/>
            <person name="Amuge T."/>
            <person name="Ferguson M.E."/>
            <person name="Green R."/>
            <person name="Putnam N."/>
            <person name="Stites J."/>
            <person name="Rounsley S."/>
            <person name="Rokhsar D.S."/>
        </authorList>
    </citation>
    <scope>NUCLEOTIDE SEQUENCE [LARGE SCALE GENOMIC DNA]</scope>
    <source>
        <tissue evidence="2">Leaf</tissue>
    </source>
</reference>
<sequence length="102" mass="11701">MAACFSILPSDHRFFFLVILQWVFSLDTRSLNSETYKFFDSVEKHYNKRLFSVYAGMTSQRRDEPPETRAKSSSISEIDLLLEGIDGGLKNALANMDTLCHM</sequence>
<protein>
    <submittedName>
        <fullName evidence="2">Uncharacterized protein</fullName>
    </submittedName>
</protein>
<dbReference type="STRING" id="3983.A0A2C9UVW1"/>
<organism evidence="2">
    <name type="scientific">Manihot esculenta</name>
    <name type="common">Cassava</name>
    <name type="synonym">Jatropha manihot</name>
    <dbReference type="NCBI Taxonomy" id="3983"/>
    <lineage>
        <taxon>Eukaryota</taxon>
        <taxon>Viridiplantae</taxon>
        <taxon>Streptophyta</taxon>
        <taxon>Embryophyta</taxon>
        <taxon>Tracheophyta</taxon>
        <taxon>Spermatophyta</taxon>
        <taxon>Magnoliopsida</taxon>
        <taxon>eudicotyledons</taxon>
        <taxon>Gunneridae</taxon>
        <taxon>Pentapetalae</taxon>
        <taxon>rosids</taxon>
        <taxon>fabids</taxon>
        <taxon>Malpighiales</taxon>
        <taxon>Euphorbiaceae</taxon>
        <taxon>Crotonoideae</taxon>
        <taxon>Manihoteae</taxon>
        <taxon>Manihot</taxon>
    </lineage>
</organism>
<evidence type="ECO:0000313" key="2">
    <source>
        <dbReference type="EMBL" id="OAY35118.1"/>
    </source>
</evidence>
<dbReference type="AlphaFoldDB" id="A0A2C9UVW1"/>